<dbReference type="InterPro" id="IPR008207">
    <property type="entry name" value="Sig_transdc_His_kin_Hpt_dom"/>
</dbReference>
<evidence type="ECO:0000313" key="3">
    <source>
        <dbReference type="EMBL" id="ORX36071.1"/>
    </source>
</evidence>
<dbReference type="Gene3D" id="1.20.120.160">
    <property type="entry name" value="HPT domain"/>
    <property type="match status" value="1"/>
</dbReference>
<dbReference type="STRING" id="4999.A0A1Y1UDG1"/>
<reference evidence="3 4" key="1">
    <citation type="submission" date="2017-03" db="EMBL/GenBank/DDBJ databases">
        <title>Widespread Adenine N6-methylation of Active Genes in Fungi.</title>
        <authorList>
            <consortium name="DOE Joint Genome Institute"/>
            <person name="Mondo S.J."/>
            <person name="Dannebaum R.O."/>
            <person name="Kuo R.C."/>
            <person name="Louie K.B."/>
            <person name="Bewick A.J."/>
            <person name="Labutti K."/>
            <person name="Haridas S."/>
            <person name="Kuo A."/>
            <person name="Salamov A."/>
            <person name="Ahrendt S.R."/>
            <person name="Lau R."/>
            <person name="Bowen B.P."/>
            <person name="Lipzen A."/>
            <person name="Sullivan W."/>
            <person name="Andreopoulos W.B."/>
            <person name="Clum A."/>
            <person name="Lindquist E."/>
            <person name="Daum C."/>
            <person name="Northen T.R."/>
            <person name="Ramamoorthy G."/>
            <person name="Schmitz R.J."/>
            <person name="Gryganskyi A."/>
            <person name="Culley D."/>
            <person name="Magnuson J."/>
            <person name="James T.Y."/>
            <person name="O'Malley M.A."/>
            <person name="Stajich J.E."/>
            <person name="Spatafora J.W."/>
            <person name="Visel A."/>
            <person name="Grigoriev I.V."/>
        </authorList>
    </citation>
    <scope>NUCLEOTIDE SEQUENCE [LARGE SCALE GENOMIC DNA]</scope>
    <source>
        <strain evidence="3 4">NRRL Y-17943</strain>
    </source>
</reference>
<evidence type="ECO:0000259" key="2">
    <source>
        <dbReference type="PROSITE" id="PS50894"/>
    </source>
</evidence>
<dbReference type="RefSeq" id="XP_021870200.1">
    <property type="nucleotide sequence ID" value="XM_022013507.1"/>
</dbReference>
<keyword evidence="4" id="KW-1185">Reference proteome</keyword>
<evidence type="ECO:0000256" key="1">
    <source>
        <dbReference type="PROSITE-ProRule" id="PRU00110"/>
    </source>
</evidence>
<dbReference type="PANTHER" id="PTHR28242:SF52">
    <property type="entry name" value="PHOSPHORELAY INTERMEDIATE PROTEIN YPD1"/>
    <property type="match status" value="1"/>
</dbReference>
<feature type="non-terminal residue" evidence="3">
    <location>
        <position position="1"/>
    </location>
</feature>
<dbReference type="AlphaFoldDB" id="A0A1Y1UDG1"/>
<dbReference type="GO" id="GO:0043424">
    <property type="term" value="F:protein histidine kinase binding"/>
    <property type="evidence" value="ECO:0007669"/>
    <property type="project" value="InterPro"/>
</dbReference>
<dbReference type="Pfam" id="PF01627">
    <property type="entry name" value="Hpt"/>
    <property type="match status" value="1"/>
</dbReference>
<dbReference type="CDD" id="cd00088">
    <property type="entry name" value="HPT"/>
    <property type="match status" value="1"/>
</dbReference>
<organism evidence="3 4">
    <name type="scientific">Kockovaella imperatae</name>
    <dbReference type="NCBI Taxonomy" id="4999"/>
    <lineage>
        <taxon>Eukaryota</taxon>
        <taxon>Fungi</taxon>
        <taxon>Dikarya</taxon>
        <taxon>Basidiomycota</taxon>
        <taxon>Agaricomycotina</taxon>
        <taxon>Tremellomycetes</taxon>
        <taxon>Tremellales</taxon>
        <taxon>Cuniculitremaceae</taxon>
        <taxon>Kockovaella</taxon>
    </lineage>
</organism>
<evidence type="ECO:0000313" key="4">
    <source>
        <dbReference type="Proteomes" id="UP000193218"/>
    </source>
</evidence>
<dbReference type="PROSITE" id="PS50894">
    <property type="entry name" value="HPT"/>
    <property type="match status" value="1"/>
</dbReference>
<dbReference type="InterPro" id="IPR036641">
    <property type="entry name" value="HPT_dom_sf"/>
</dbReference>
<gene>
    <name evidence="3" type="ORF">BD324DRAFT_581492</name>
</gene>
<dbReference type="PANTHER" id="PTHR28242">
    <property type="entry name" value="PHOSPHORELAY INTERMEDIATE PROTEIN YPD1"/>
    <property type="match status" value="1"/>
</dbReference>
<accession>A0A1Y1UDG1</accession>
<sequence length="139" mass="15680">DGIIDEETFSQIREMDDPDDPELFSAGIVFGFFDQAEQTFGEMRRAISEKNLEQLSSLGHFLKGSSAALGVFKVQAICETIQNNGKMRDEVRDENITSEDALKRIKDLLRNAELEYRIAKAWFLKLYPDGGPEGGDEED</sequence>
<feature type="modified residue" description="Phosphohistidine" evidence="1">
    <location>
        <position position="60"/>
    </location>
</feature>
<dbReference type="Proteomes" id="UP000193218">
    <property type="component" value="Unassembled WGS sequence"/>
</dbReference>
<dbReference type="GO" id="GO:0009927">
    <property type="term" value="F:histidine phosphotransfer kinase activity"/>
    <property type="evidence" value="ECO:0007669"/>
    <property type="project" value="InterPro"/>
</dbReference>
<feature type="domain" description="HPt" evidence="2">
    <location>
        <begin position="21"/>
        <end position="122"/>
    </location>
</feature>
<dbReference type="SMART" id="SM00073">
    <property type="entry name" value="HPT"/>
    <property type="match status" value="1"/>
</dbReference>
<comment type="caution">
    <text evidence="3">The sequence shown here is derived from an EMBL/GenBank/DDBJ whole genome shotgun (WGS) entry which is preliminary data.</text>
</comment>
<name>A0A1Y1UDG1_9TREE</name>
<dbReference type="SUPFAM" id="SSF47226">
    <property type="entry name" value="Histidine-containing phosphotransfer domain, HPT domain"/>
    <property type="match status" value="1"/>
</dbReference>
<keyword evidence="3" id="KW-0418">Kinase</keyword>
<proteinExistence type="predicted"/>
<keyword evidence="1" id="KW-0597">Phosphoprotein</keyword>
<dbReference type="InParanoid" id="A0A1Y1UDG1"/>
<keyword evidence="3" id="KW-0808">Transferase</keyword>
<dbReference type="InterPro" id="IPR045871">
    <property type="entry name" value="AHP1-5/YPD1"/>
</dbReference>
<dbReference type="GO" id="GO:0005634">
    <property type="term" value="C:nucleus"/>
    <property type="evidence" value="ECO:0007669"/>
    <property type="project" value="TreeGrafter"/>
</dbReference>
<dbReference type="GO" id="GO:0000160">
    <property type="term" value="P:phosphorelay signal transduction system"/>
    <property type="evidence" value="ECO:0007669"/>
    <property type="project" value="InterPro"/>
</dbReference>
<dbReference type="OrthoDB" id="1673781at2759"/>
<dbReference type="GeneID" id="33555315"/>
<dbReference type="GO" id="GO:0005737">
    <property type="term" value="C:cytoplasm"/>
    <property type="evidence" value="ECO:0007669"/>
    <property type="project" value="TreeGrafter"/>
</dbReference>
<dbReference type="EMBL" id="NBSH01000009">
    <property type="protein sequence ID" value="ORX36071.1"/>
    <property type="molecule type" value="Genomic_DNA"/>
</dbReference>
<protein>
    <submittedName>
        <fullName evidence="3">Signal transduction histidine kinase</fullName>
    </submittedName>
</protein>